<evidence type="ECO:0000313" key="5">
    <source>
        <dbReference type="Proteomes" id="UP000480275"/>
    </source>
</evidence>
<evidence type="ECO:0000313" key="4">
    <source>
        <dbReference type="EMBL" id="MQY50289.1"/>
    </source>
</evidence>
<feature type="transmembrane region" description="Helical" evidence="2">
    <location>
        <begin position="211"/>
        <end position="232"/>
    </location>
</feature>
<comment type="caution">
    <text evidence="4">The sequence shown here is derived from an EMBL/GenBank/DDBJ whole genome shotgun (WGS) entry which is preliminary data.</text>
</comment>
<dbReference type="AlphaFoldDB" id="A0A6L5JSU6"/>
<reference evidence="4 5" key="1">
    <citation type="submission" date="2019-10" db="EMBL/GenBank/DDBJ databases">
        <title>Whole-genome sequence of the purple nonsulfur photosynthetic bacterium Rhodocyclus tenuis.</title>
        <authorList>
            <person name="Kyndt J.A."/>
            <person name="Meyer T.E."/>
        </authorList>
    </citation>
    <scope>NUCLEOTIDE SEQUENCE [LARGE SCALE GENOMIC DNA]</scope>
    <source>
        <strain evidence="4 5">DSM 110</strain>
    </source>
</reference>
<feature type="transmembrane region" description="Helical" evidence="2">
    <location>
        <begin position="97"/>
        <end position="118"/>
    </location>
</feature>
<keyword evidence="2" id="KW-0472">Membrane</keyword>
<feature type="transmembrane region" description="Helical" evidence="2">
    <location>
        <begin position="244"/>
        <end position="264"/>
    </location>
</feature>
<organism evidence="4 5">
    <name type="scientific">Rhodocyclus tenuis</name>
    <name type="common">Rhodospirillum tenue</name>
    <dbReference type="NCBI Taxonomy" id="1066"/>
    <lineage>
        <taxon>Bacteria</taxon>
        <taxon>Pseudomonadati</taxon>
        <taxon>Pseudomonadota</taxon>
        <taxon>Betaproteobacteria</taxon>
        <taxon>Rhodocyclales</taxon>
        <taxon>Rhodocyclaceae</taxon>
        <taxon>Rhodocyclus</taxon>
    </lineage>
</organism>
<proteinExistence type="predicted"/>
<dbReference type="Pfam" id="PF13386">
    <property type="entry name" value="DsbD_2"/>
    <property type="match status" value="1"/>
</dbReference>
<dbReference type="Proteomes" id="UP000480275">
    <property type="component" value="Unassembled WGS sequence"/>
</dbReference>
<feature type="transmembrane region" description="Helical" evidence="2">
    <location>
        <begin position="179"/>
        <end position="199"/>
    </location>
</feature>
<keyword evidence="2" id="KW-1133">Transmembrane helix</keyword>
<dbReference type="PANTHER" id="PTHR42208:SF1">
    <property type="entry name" value="HEAVY METAL TRANSPORTER"/>
    <property type="match status" value="1"/>
</dbReference>
<name>A0A6L5JSU6_RHOTE</name>
<keyword evidence="2" id="KW-0812">Transmembrane</keyword>
<dbReference type="EMBL" id="WIXJ01000001">
    <property type="protein sequence ID" value="MQY50289.1"/>
    <property type="molecule type" value="Genomic_DNA"/>
</dbReference>
<feature type="domain" description="Urease accessory protein UreH-like transmembrane" evidence="3">
    <location>
        <begin position="8"/>
        <end position="256"/>
    </location>
</feature>
<evidence type="ECO:0000256" key="1">
    <source>
        <dbReference type="SAM" id="MobiDB-lite"/>
    </source>
</evidence>
<feature type="transmembrane region" description="Helical" evidence="2">
    <location>
        <begin position="125"/>
        <end position="144"/>
    </location>
</feature>
<evidence type="ECO:0000259" key="3">
    <source>
        <dbReference type="Pfam" id="PF13386"/>
    </source>
</evidence>
<dbReference type="InterPro" id="IPR039447">
    <property type="entry name" value="UreH-like_TM_dom"/>
</dbReference>
<accession>A0A6L5JSU6</accession>
<feature type="region of interest" description="Disordered" evidence="1">
    <location>
        <begin position="55"/>
        <end position="80"/>
    </location>
</feature>
<dbReference type="OrthoDB" id="9798690at2"/>
<dbReference type="PANTHER" id="PTHR42208">
    <property type="entry name" value="HEAVY METAL TRANSPORTER-RELATED"/>
    <property type="match status" value="1"/>
</dbReference>
<evidence type="ECO:0000256" key="2">
    <source>
        <dbReference type="SAM" id="Phobius"/>
    </source>
</evidence>
<sequence>MPDNSFLALFLVGLLGGGHCVGMCGGIVGALSLGTAAGSPAQASPVAFSPARGSEAASQPVSAPPQDSRHSPHFTRSPLPSGQASLSLHLAYNAGRIGSYVVAGALAGALGGMSLILAGQLPLRLFLYALSNLMLLALGLYLAGATRSLAFVERLGQSLWRRISPLTRRFLPVRSVAQALPLGMLWGWLPCGLVYSALISALSSGSATRGALSMLAFGLGTLPNLLLAGLLASRLRRWLTRPGVRLLAGSVVATFGLVGLVNLLRAGAYF</sequence>
<protein>
    <submittedName>
        <fullName evidence="4">Sulfite exporter TauE/SafE family protein</fullName>
    </submittedName>
</protein>
<gene>
    <name evidence="4" type="ORF">GHK24_00625</name>
</gene>